<keyword evidence="3" id="KW-1185">Reference proteome</keyword>
<evidence type="ECO:0000313" key="2">
    <source>
        <dbReference type="EMBL" id="QIK76493.1"/>
    </source>
</evidence>
<evidence type="ECO:0000313" key="3">
    <source>
        <dbReference type="Proteomes" id="UP000502035"/>
    </source>
</evidence>
<sequence>MRVSSALLAAYDAQLRREAEVLTATDVTLDGPLVRARFHHSGFVTYRDLGGHSGADLDALIDRTISYFRDETDVEDFEWKTRGHDVPGDLGGRLTAAGLRAEAEETVMVGEAALLAATADPPHGVSIRRLDPGSPGFVHDVRRMEGMQAAAFGPAAASDDLVARLTHPGGLCEAWVAEVGDEVVCAGRLEVVPGTEFAGLWGGATAEPWRGRGIYRALVAVRAGSAVRLGARYLQSDCTEMSRPILERAGLTRVTTTSPFVWRRDHSGG</sequence>
<feature type="domain" description="N-acetyltransferase" evidence="1">
    <location>
        <begin position="125"/>
        <end position="269"/>
    </location>
</feature>
<dbReference type="GO" id="GO:0016747">
    <property type="term" value="F:acyltransferase activity, transferring groups other than amino-acyl groups"/>
    <property type="evidence" value="ECO:0007669"/>
    <property type="project" value="InterPro"/>
</dbReference>
<gene>
    <name evidence="2" type="ORF">G7071_14735</name>
</gene>
<dbReference type="KEGG" id="npi:G7071_14735"/>
<dbReference type="RefSeq" id="WP_166319985.1">
    <property type="nucleotide sequence ID" value="NZ_CP049866.1"/>
</dbReference>
<dbReference type="PROSITE" id="PS51186">
    <property type="entry name" value="GNAT"/>
    <property type="match status" value="1"/>
</dbReference>
<reference evidence="2 3" key="1">
    <citation type="submission" date="2020-03" db="EMBL/GenBank/DDBJ databases">
        <title>Nocardioides sp. nov., isolated from fish.</title>
        <authorList>
            <person name="Hyun D.-W."/>
            <person name="Bae J.-W."/>
        </authorList>
    </citation>
    <scope>NUCLEOTIDE SEQUENCE [LARGE SCALE GENOMIC DNA]</scope>
    <source>
        <strain evidence="2 3">HDW12A</strain>
    </source>
</reference>
<evidence type="ECO:0000259" key="1">
    <source>
        <dbReference type="PROSITE" id="PS51186"/>
    </source>
</evidence>
<dbReference type="EMBL" id="CP049866">
    <property type="protein sequence ID" value="QIK76493.1"/>
    <property type="molecule type" value="Genomic_DNA"/>
</dbReference>
<dbReference type="AlphaFoldDB" id="A0A6G7YI65"/>
<dbReference type="Proteomes" id="UP000502035">
    <property type="component" value="Chromosome"/>
</dbReference>
<accession>A0A6G7YI65</accession>
<proteinExistence type="predicted"/>
<dbReference type="InterPro" id="IPR016181">
    <property type="entry name" value="Acyl_CoA_acyltransferase"/>
</dbReference>
<dbReference type="SUPFAM" id="SSF55729">
    <property type="entry name" value="Acyl-CoA N-acyltransferases (Nat)"/>
    <property type="match status" value="1"/>
</dbReference>
<protein>
    <submittedName>
        <fullName evidence="2">GNAT family N-acetyltransferase</fullName>
    </submittedName>
</protein>
<organism evidence="2 3">
    <name type="scientific">Nocardioides piscis</name>
    <dbReference type="NCBI Taxonomy" id="2714938"/>
    <lineage>
        <taxon>Bacteria</taxon>
        <taxon>Bacillati</taxon>
        <taxon>Actinomycetota</taxon>
        <taxon>Actinomycetes</taxon>
        <taxon>Propionibacteriales</taxon>
        <taxon>Nocardioidaceae</taxon>
        <taxon>Nocardioides</taxon>
    </lineage>
</organism>
<keyword evidence="2" id="KW-0808">Transferase</keyword>
<dbReference type="InterPro" id="IPR000182">
    <property type="entry name" value="GNAT_dom"/>
</dbReference>
<name>A0A6G7YI65_9ACTN</name>
<dbReference type="Gene3D" id="3.40.630.30">
    <property type="match status" value="1"/>
</dbReference>